<keyword evidence="2" id="KW-1185">Reference proteome</keyword>
<reference evidence="1" key="1">
    <citation type="submission" date="2020-12" db="EMBL/GenBank/DDBJ databases">
        <authorList>
            <consortium name="Molecular Ecology Group"/>
        </authorList>
    </citation>
    <scope>NUCLEOTIDE SEQUENCE</scope>
    <source>
        <strain evidence="1">TBG_1078</strain>
    </source>
</reference>
<name>A0A811YVP0_NYCPR</name>
<evidence type="ECO:0000313" key="2">
    <source>
        <dbReference type="Proteomes" id="UP000645828"/>
    </source>
</evidence>
<accession>A0A811YVP0</accession>
<proteinExistence type="predicted"/>
<dbReference type="AlphaFoldDB" id="A0A811YVP0"/>
<dbReference type="EMBL" id="CAJHUB010000753">
    <property type="protein sequence ID" value="CAD7681607.1"/>
    <property type="molecule type" value="Genomic_DNA"/>
</dbReference>
<organism evidence="1 2">
    <name type="scientific">Nyctereutes procyonoides</name>
    <name type="common">Raccoon dog</name>
    <name type="synonym">Canis procyonoides</name>
    <dbReference type="NCBI Taxonomy" id="34880"/>
    <lineage>
        <taxon>Eukaryota</taxon>
        <taxon>Metazoa</taxon>
        <taxon>Chordata</taxon>
        <taxon>Craniata</taxon>
        <taxon>Vertebrata</taxon>
        <taxon>Euteleostomi</taxon>
        <taxon>Mammalia</taxon>
        <taxon>Eutheria</taxon>
        <taxon>Laurasiatheria</taxon>
        <taxon>Carnivora</taxon>
        <taxon>Caniformia</taxon>
        <taxon>Canidae</taxon>
        <taxon>Nyctereutes</taxon>
    </lineage>
</organism>
<protein>
    <submittedName>
        <fullName evidence="1">(raccoon dog) hypothetical protein</fullName>
    </submittedName>
</protein>
<sequence>MVIKKSHNLPSASWRARKAGGVIQSKSESLGFGAQCCKSLSEPEIPRIRSPNVQVQNKMDVSVQTEQIYPSSIFLFYSAPQEIG</sequence>
<dbReference type="Proteomes" id="UP000645828">
    <property type="component" value="Unassembled WGS sequence"/>
</dbReference>
<comment type="caution">
    <text evidence="1">The sequence shown here is derived from an EMBL/GenBank/DDBJ whole genome shotgun (WGS) entry which is preliminary data.</text>
</comment>
<gene>
    <name evidence="1" type="ORF">NYPRO_LOCUS14399</name>
</gene>
<evidence type="ECO:0000313" key="1">
    <source>
        <dbReference type="EMBL" id="CAD7681607.1"/>
    </source>
</evidence>